<evidence type="ECO:0000313" key="4">
    <source>
        <dbReference type="EnsemblMetazoa" id="PPAI008245-PA"/>
    </source>
</evidence>
<dbReference type="EnsemblMetazoa" id="PPAI008245-RA">
    <property type="protein sequence ID" value="PPAI008245-PA"/>
    <property type="gene ID" value="PPAI008245"/>
</dbReference>
<evidence type="ECO:0000313" key="5">
    <source>
        <dbReference type="Proteomes" id="UP000092462"/>
    </source>
</evidence>
<dbReference type="InterPro" id="IPR036078">
    <property type="entry name" value="Spo11/TopoVI_A_sf"/>
</dbReference>
<proteinExistence type="predicted"/>
<feature type="domain" description="Topoisomerase 6 subunit A/Spo11 TOPRIM" evidence="3">
    <location>
        <begin position="97"/>
        <end position="264"/>
    </location>
</feature>
<name>A0A1B0GPV6_PHLPP</name>
<dbReference type="VEuPathDB" id="VectorBase:PPAI008245"/>
<keyword evidence="2" id="KW-0539">Nucleus</keyword>
<organism evidence="4 5">
    <name type="scientific">Phlebotomus papatasi</name>
    <name type="common">Sandfly</name>
    <dbReference type="NCBI Taxonomy" id="29031"/>
    <lineage>
        <taxon>Eukaryota</taxon>
        <taxon>Metazoa</taxon>
        <taxon>Ecdysozoa</taxon>
        <taxon>Arthropoda</taxon>
        <taxon>Hexapoda</taxon>
        <taxon>Insecta</taxon>
        <taxon>Pterygota</taxon>
        <taxon>Neoptera</taxon>
        <taxon>Endopterygota</taxon>
        <taxon>Diptera</taxon>
        <taxon>Nematocera</taxon>
        <taxon>Psychodoidea</taxon>
        <taxon>Psychodidae</taxon>
        <taxon>Phlebotomus</taxon>
        <taxon>Phlebotomus</taxon>
    </lineage>
</organism>
<dbReference type="Pfam" id="PF21180">
    <property type="entry name" value="TOP6A-Spo11_Toprim"/>
    <property type="match status" value="1"/>
</dbReference>
<dbReference type="PANTHER" id="PTHR10848:SF0">
    <property type="entry name" value="MEIOTIC RECOMBINATION PROTEIN SPO11"/>
    <property type="match status" value="1"/>
</dbReference>
<dbReference type="GO" id="GO:0003918">
    <property type="term" value="F:DNA topoisomerase type II (double strand cut, ATP-hydrolyzing) activity"/>
    <property type="evidence" value="ECO:0007669"/>
    <property type="project" value="InterPro"/>
</dbReference>
<dbReference type="InterPro" id="IPR034136">
    <property type="entry name" value="TOPRIM_Topo6A/Spo11"/>
</dbReference>
<dbReference type="EMBL" id="AJVK01034788">
    <property type="status" value="NOT_ANNOTATED_CDS"/>
    <property type="molecule type" value="Genomic_DNA"/>
</dbReference>
<dbReference type="GO" id="GO:0003677">
    <property type="term" value="F:DNA binding"/>
    <property type="evidence" value="ECO:0007669"/>
    <property type="project" value="InterPro"/>
</dbReference>
<dbReference type="VEuPathDB" id="VectorBase:PPAPM1_012005"/>
<dbReference type="Proteomes" id="UP000092462">
    <property type="component" value="Unassembled WGS sequence"/>
</dbReference>
<dbReference type="SUPFAM" id="SSF56726">
    <property type="entry name" value="DNA topoisomerase IV, alpha subunit"/>
    <property type="match status" value="1"/>
</dbReference>
<dbReference type="PRINTS" id="PR01550">
    <property type="entry name" value="TOP6AFAMILY"/>
</dbReference>
<dbReference type="InterPro" id="IPR013048">
    <property type="entry name" value="Meiotic_Spo11"/>
</dbReference>
<evidence type="ECO:0000256" key="2">
    <source>
        <dbReference type="ARBA" id="ARBA00023242"/>
    </source>
</evidence>
<reference evidence="4" key="1">
    <citation type="submission" date="2022-08" db="UniProtKB">
        <authorList>
            <consortium name="EnsemblMetazoa"/>
        </authorList>
    </citation>
    <scope>IDENTIFICATION</scope>
    <source>
        <strain evidence="4">Israel</strain>
    </source>
</reference>
<dbReference type="PRINTS" id="PR01551">
    <property type="entry name" value="SPO11HOMOLOG"/>
</dbReference>
<dbReference type="GO" id="GO:0000706">
    <property type="term" value="P:meiotic DNA double-strand break processing"/>
    <property type="evidence" value="ECO:0007669"/>
    <property type="project" value="TreeGrafter"/>
</dbReference>
<accession>A0A1B0GPV6</accession>
<evidence type="ECO:0000256" key="1">
    <source>
        <dbReference type="ARBA" id="ARBA00004123"/>
    </source>
</evidence>
<comment type="subcellular location">
    <subcellularLocation>
        <location evidence="1">Nucleus</location>
    </subcellularLocation>
</comment>
<sequence>MISLYNRRSANNFGVIVLLLGEVYKNLMTNSGSNMCSLLDITPWDAGITATSKGLVCGPLRIIMDSNDVIDCNAIFEGTGLPHNFTAMSKFETTAKFVLVVEKDTVFERLLRDDIFSRISTPFILVTGKGVPDTCTRIFLKKIWDDLALPIKVLVDADPYGIDIMLMYKHGSRKMCQQADCLAVPSIKWIGLYPSDLKIKQITTLRLTSSDQKRLNDILSRHYLTPSVAEELRILRENGIKAEIEGLYTVSDNYIIDEYLIHKITHDSGI</sequence>
<keyword evidence="5" id="KW-1185">Reference proteome</keyword>
<dbReference type="AlphaFoldDB" id="A0A1B0GPV6"/>
<protein>
    <recommendedName>
        <fullName evidence="3">Topoisomerase 6 subunit A/Spo11 TOPRIM domain-containing protein</fullName>
    </recommendedName>
</protein>
<dbReference type="InterPro" id="IPR002815">
    <property type="entry name" value="Spo11/TopoVI_A"/>
</dbReference>
<evidence type="ECO:0000259" key="3">
    <source>
        <dbReference type="Pfam" id="PF21180"/>
    </source>
</evidence>
<dbReference type="CDD" id="cd00223">
    <property type="entry name" value="TOPRIM_TopoIIB_SPO"/>
    <property type="match status" value="1"/>
</dbReference>
<dbReference type="Gene3D" id="3.40.1360.10">
    <property type="match status" value="1"/>
</dbReference>
<dbReference type="GO" id="GO:0000228">
    <property type="term" value="C:nuclear chromosome"/>
    <property type="evidence" value="ECO:0007669"/>
    <property type="project" value="TreeGrafter"/>
</dbReference>
<dbReference type="GO" id="GO:0042138">
    <property type="term" value="P:meiotic DNA double-strand break formation"/>
    <property type="evidence" value="ECO:0007669"/>
    <property type="project" value="InterPro"/>
</dbReference>
<dbReference type="PANTHER" id="PTHR10848">
    <property type="entry name" value="MEIOTIC RECOMBINATION PROTEIN SPO11"/>
    <property type="match status" value="1"/>
</dbReference>
<dbReference type="GO" id="GO:0007131">
    <property type="term" value="P:reciprocal meiotic recombination"/>
    <property type="evidence" value="ECO:0007669"/>
    <property type="project" value="TreeGrafter"/>
</dbReference>